<dbReference type="PANTHER" id="PTHR43304:SF1">
    <property type="entry name" value="PAC DOMAIN-CONTAINING PROTEIN"/>
    <property type="match status" value="1"/>
</dbReference>
<keyword evidence="3" id="KW-0597">Phosphoprotein</keyword>
<evidence type="ECO:0000256" key="1">
    <source>
        <dbReference type="ARBA" id="ARBA00000085"/>
    </source>
</evidence>
<keyword evidence="4" id="KW-0808">Transferase</keyword>
<evidence type="ECO:0000313" key="7">
    <source>
        <dbReference type="EMBL" id="AHJ13417.1"/>
    </source>
</evidence>
<evidence type="ECO:0000259" key="6">
    <source>
        <dbReference type="Pfam" id="PF08447"/>
    </source>
</evidence>
<dbReference type="PANTHER" id="PTHR43304">
    <property type="entry name" value="PHYTOCHROME-LIKE PROTEIN CPH1"/>
    <property type="match status" value="1"/>
</dbReference>
<evidence type="ECO:0000256" key="3">
    <source>
        <dbReference type="ARBA" id="ARBA00022553"/>
    </source>
</evidence>
<dbReference type="SMART" id="SM00086">
    <property type="entry name" value="PAC"/>
    <property type="match status" value="1"/>
</dbReference>
<evidence type="ECO:0000256" key="2">
    <source>
        <dbReference type="ARBA" id="ARBA00012438"/>
    </source>
</evidence>
<gene>
    <name evidence="7" type="ORF">SMUL_2164</name>
</gene>
<dbReference type="InterPro" id="IPR001610">
    <property type="entry name" value="PAC"/>
</dbReference>
<reference evidence="7 8" key="1">
    <citation type="journal article" date="2014" name="Environ. Microbiol.">
        <title>Insights into organohalide respiration and the versatile catabolism of Sulfurospirillum multivorans gained from comparative genomics and physiological studies.</title>
        <authorList>
            <person name="Goris T."/>
            <person name="Schubert T."/>
            <person name="Gadkari J."/>
            <person name="Wubet T."/>
            <person name="Tarkka M."/>
            <person name="Buscot F."/>
            <person name="Adrian L."/>
            <person name="Diekert G."/>
        </authorList>
    </citation>
    <scope>NUCLEOTIDE SEQUENCE [LARGE SCALE GENOMIC DNA]</scope>
    <source>
        <strain evidence="8">DM 12446 / JCM 15788 / NBRC 109480</strain>
    </source>
</reference>
<dbReference type="GO" id="GO:0004673">
    <property type="term" value="F:protein histidine kinase activity"/>
    <property type="evidence" value="ECO:0007669"/>
    <property type="project" value="UniProtKB-EC"/>
</dbReference>
<name>A0AA86APH7_SULMK</name>
<protein>
    <recommendedName>
        <fullName evidence="2">histidine kinase</fullName>
        <ecNumber evidence="2">2.7.13.3</ecNumber>
    </recommendedName>
</protein>
<dbReference type="InterPro" id="IPR052162">
    <property type="entry name" value="Sensor_kinase/Photoreceptor"/>
</dbReference>
<dbReference type="KEGG" id="smul:SMUL_2164"/>
<dbReference type="Gene3D" id="3.30.450.20">
    <property type="entry name" value="PAS domain"/>
    <property type="match status" value="1"/>
</dbReference>
<dbReference type="CDD" id="cd00130">
    <property type="entry name" value="PAS"/>
    <property type="match status" value="1"/>
</dbReference>
<dbReference type="RefSeq" id="WP_025345268.1">
    <property type="nucleotide sequence ID" value="NZ_CP007201.1"/>
</dbReference>
<comment type="catalytic activity">
    <reaction evidence="1">
        <text>ATP + protein L-histidine = ADP + protein N-phospho-L-histidine.</text>
        <dbReference type="EC" id="2.7.13.3"/>
    </reaction>
</comment>
<keyword evidence="5" id="KW-0418">Kinase</keyword>
<evidence type="ECO:0000313" key="8">
    <source>
        <dbReference type="Proteomes" id="UP000019322"/>
    </source>
</evidence>
<dbReference type="SUPFAM" id="SSF55785">
    <property type="entry name" value="PYP-like sensor domain (PAS domain)"/>
    <property type="match status" value="1"/>
</dbReference>
<organism evidence="7 8">
    <name type="scientific">Sulfurospirillum multivorans (strain DM 12446 / JCM 15788 / NBRC 109480)</name>
    <dbReference type="NCBI Taxonomy" id="1150621"/>
    <lineage>
        <taxon>Bacteria</taxon>
        <taxon>Pseudomonadati</taxon>
        <taxon>Campylobacterota</taxon>
        <taxon>Epsilonproteobacteria</taxon>
        <taxon>Campylobacterales</taxon>
        <taxon>Sulfurospirillaceae</taxon>
        <taxon>Sulfurospirillum</taxon>
    </lineage>
</organism>
<sequence length="147" mass="17426">MRKEYLKILECVGHGFWEWNPLGNRIILSPQWVTMLGYEFEAFEQTKERWMSLIHPEDLNYCLNELTALLSGRIKHYQHQHRMLCHDGSYKWVLDQAKVIAYNEDGYPTKVVGTHTDIHDLRAALEFHKNLSQQTNADRYVVAQKKH</sequence>
<dbReference type="EC" id="2.7.13.3" evidence="2"/>
<feature type="domain" description="PAS fold-3" evidence="6">
    <location>
        <begin position="26"/>
        <end position="115"/>
    </location>
</feature>
<dbReference type="Proteomes" id="UP000019322">
    <property type="component" value="Chromosome"/>
</dbReference>
<dbReference type="InterPro" id="IPR035965">
    <property type="entry name" value="PAS-like_dom_sf"/>
</dbReference>
<dbReference type="InterPro" id="IPR013655">
    <property type="entry name" value="PAS_fold_3"/>
</dbReference>
<evidence type="ECO:0000256" key="5">
    <source>
        <dbReference type="ARBA" id="ARBA00022777"/>
    </source>
</evidence>
<proteinExistence type="predicted"/>
<accession>A0AA86APH7</accession>
<dbReference type="EMBL" id="CP007201">
    <property type="protein sequence ID" value="AHJ13417.1"/>
    <property type="molecule type" value="Genomic_DNA"/>
</dbReference>
<dbReference type="InterPro" id="IPR000014">
    <property type="entry name" value="PAS"/>
</dbReference>
<dbReference type="AlphaFoldDB" id="A0AA86APH7"/>
<evidence type="ECO:0000256" key="4">
    <source>
        <dbReference type="ARBA" id="ARBA00022679"/>
    </source>
</evidence>
<dbReference type="NCBIfam" id="TIGR00229">
    <property type="entry name" value="sensory_box"/>
    <property type="match status" value="1"/>
</dbReference>
<dbReference type="Pfam" id="PF08447">
    <property type="entry name" value="PAS_3"/>
    <property type="match status" value="1"/>
</dbReference>